<comment type="similarity">
    <text evidence="2">Belongs to the bacterial solute-binding protein 1 family.</text>
</comment>
<gene>
    <name evidence="6" type="ORF">V3M73_08340</name>
</gene>
<name>A0ABV3NCT0_9ACTO</name>
<accession>A0ABV3NCT0</accession>
<dbReference type="PROSITE" id="PS51257">
    <property type="entry name" value="PROKAR_LIPOPROTEIN"/>
    <property type="match status" value="1"/>
</dbReference>
<dbReference type="InterPro" id="IPR050490">
    <property type="entry name" value="Bact_solute-bd_prot1"/>
</dbReference>
<proteinExistence type="inferred from homology"/>
<evidence type="ECO:0000313" key="6">
    <source>
        <dbReference type="EMBL" id="MEW6955027.1"/>
    </source>
</evidence>
<evidence type="ECO:0000256" key="2">
    <source>
        <dbReference type="ARBA" id="ARBA00008520"/>
    </source>
</evidence>
<evidence type="ECO:0000256" key="4">
    <source>
        <dbReference type="ARBA" id="ARBA00022729"/>
    </source>
</evidence>
<keyword evidence="3" id="KW-0813">Transport</keyword>
<comment type="subcellular location">
    <subcellularLocation>
        <location evidence="1">Cell envelope</location>
    </subcellularLocation>
</comment>
<keyword evidence="4 5" id="KW-0732">Signal</keyword>
<evidence type="ECO:0000256" key="3">
    <source>
        <dbReference type="ARBA" id="ARBA00022448"/>
    </source>
</evidence>
<evidence type="ECO:0000313" key="7">
    <source>
        <dbReference type="Proteomes" id="UP001555100"/>
    </source>
</evidence>
<feature type="chain" id="PRO_5046004142" evidence="5">
    <location>
        <begin position="25"/>
        <end position="425"/>
    </location>
</feature>
<comment type="caution">
    <text evidence="6">The sequence shown here is derived from an EMBL/GenBank/DDBJ whole genome shotgun (WGS) entry which is preliminary data.</text>
</comment>
<dbReference type="Proteomes" id="UP001555100">
    <property type="component" value="Unassembled WGS sequence"/>
</dbReference>
<dbReference type="PANTHER" id="PTHR43649">
    <property type="entry name" value="ARABINOSE-BINDING PROTEIN-RELATED"/>
    <property type="match status" value="1"/>
</dbReference>
<dbReference type="CDD" id="cd13585">
    <property type="entry name" value="PBP2_TMBP_like"/>
    <property type="match status" value="1"/>
</dbReference>
<sequence length="425" mass="47060">MKRRSFLAGMVLSCLVLASCQAGAGGSDTQTISADSQAELTLFYWDKNQTKTVEDNIKRFNEEYPNIKVTTNLAGYSDYWKKLRTQAQGDELPDVFWMNGPNIQLYASNGMLEPLDEVTRLGIDWANYPQALVDLYTFEGKHYGIPKDFDTIAVWYNKKIFEQAGVDLPKSGWTWKDFHDTAKAISNWGKDQGIYGCALSFAENQSTYYNTIPQAGGFFLKDGKSGFDDPASIEGLKVLADWAADGSIAPVDVVTDLKANNMFKTGKAAMLWAGDWQTPDFAESFKGKESDYDVIELPRQQKQATVIHGLSWAVSQKSTNKAAAKALAAWMGSEESQKVEAKNGTAIPAFNGTQDSWVRSAPAWNLQAYIDAASYAVPYPVSKNTTAWEDRQNEVLLPGFSGKKSIEEVANEFATLHNEALAKEQ</sequence>
<organism evidence="6 7">
    <name type="scientific">Trueperella pyogenes</name>
    <dbReference type="NCBI Taxonomy" id="1661"/>
    <lineage>
        <taxon>Bacteria</taxon>
        <taxon>Bacillati</taxon>
        <taxon>Actinomycetota</taxon>
        <taxon>Actinomycetes</taxon>
        <taxon>Actinomycetales</taxon>
        <taxon>Actinomycetaceae</taxon>
        <taxon>Trueperella</taxon>
    </lineage>
</organism>
<dbReference type="RefSeq" id="WP_129288700.1">
    <property type="nucleotide sequence ID" value="NZ_CP033902.1"/>
</dbReference>
<dbReference type="Pfam" id="PF01547">
    <property type="entry name" value="SBP_bac_1"/>
    <property type="match status" value="1"/>
</dbReference>
<dbReference type="EMBL" id="JBAGNM010000009">
    <property type="protein sequence ID" value="MEW6955027.1"/>
    <property type="molecule type" value="Genomic_DNA"/>
</dbReference>
<dbReference type="Gene3D" id="3.40.190.10">
    <property type="entry name" value="Periplasmic binding protein-like II"/>
    <property type="match status" value="1"/>
</dbReference>
<evidence type="ECO:0000256" key="1">
    <source>
        <dbReference type="ARBA" id="ARBA00004196"/>
    </source>
</evidence>
<feature type="signal peptide" evidence="5">
    <location>
        <begin position="1"/>
        <end position="24"/>
    </location>
</feature>
<dbReference type="InterPro" id="IPR006059">
    <property type="entry name" value="SBP"/>
</dbReference>
<dbReference type="PANTHER" id="PTHR43649:SF31">
    <property type="entry name" value="SN-GLYCEROL-3-PHOSPHATE-BINDING PERIPLASMIC PROTEIN UGPB"/>
    <property type="match status" value="1"/>
</dbReference>
<evidence type="ECO:0000256" key="5">
    <source>
        <dbReference type="SAM" id="SignalP"/>
    </source>
</evidence>
<protein>
    <submittedName>
        <fullName evidence="6">Sugar ABC transporter substrate-binding protein</fullName>
    </submittedName>
</protein>
<reference evidence="6 7" key="1">
    <citation type="submission" date="2024-01" db="EMBL/GenBank/DDBJ databases">
        <title>Genomic analysis and antimicrobial resistance profiles of Trueperella pyogenes isolated from domestic and wild animals.</title>
        <authorList>
            <person name="Magossi G."/>
            <person name="Gzyl K.E."/>
            <person name="Holman D.B."/>
            <person name="Amat S."/>
        </authorList>
    </citation>
    <scope>NUCLEOTIDE SEQUENCE [LARGE SCALE GENOMIC DNA]</scope>
    <source>
        <strain evidence="6 7">1494</strain>
    </source>
</reference>
<keyword evidence="7" id="KW-1185">Reference proteome</keyword>
<dbReference type="SUPFAM" id="SSF53850">
    <property type="entry name" value="Periplasmic binding protein-like II"/>
    <property type="match status" value="1"/>
</dbReference>